<evidence type="ECO:0000313" key="2">
    <source>
        <dbReference type="EMBL" id="EEQ33171.1"/>
    </source>
</evidence>
<protein>
    <submittedName>
        <fullName evidence="2">Uncharacterized protein</fullName>
    </submittedName>
</protein>
<dbReference type="RefSeq" id="XP_002846121.1">
    <property type="nucleotide sequence ID" value="XM_002846075.1"/>
</dbReference>
<dbReference type="HOGENOM" id="CLU_865922_0_0_1"/>
<dbReference type="GeneID" id="9224810"/>
<feature type="region of interest" description="Disordered" evidence="1">
    <location>
        <begin position="237"/>
        <end position="321"/>
    </location>
</feature>
<name>C5FTG8_ARTOC</name>
<dbReference type="AlphaFoldDB" id="C5FTG8"/>
<dbReference type="EMBL" id="DS995705">
    <property type="protein sequence ID" value="EEQ33171.1"/>
    <property type="molecule type" value="Genomic_DNA"/>
</dbReference>
<dbReference type="eggNOG" id="ENOG502SQ5K">
    <property type="taxonomic scope" value="Eukaryota"/>
</dbReference>
<evidence type="ECO:0000256" key="1">
    <source>
        <dbReference type="SAM" id="MobiDB-lite"/>
    </source>
</evidence>
<dbReference type="VEuPathDB" id="FungiDB:MCYG_05990"/>
<feature type="compositionally biased region" description="Basic and acidic residues" evidence="1">
    <location>
        <begin position="263"/>
        <end position="303"/>
    </location>
</feature>
<reference evidence="3" key="1">
    <citation type="journal article" date="2012" name="MBio">
        <title>Comparative genome analysis of Trichophyton rubrum and related dermatophytes reveals candidate genes involved in infection.</title>
        <authorList>
            <person name="Martinez D.A."/>
            <person name="Oliver B.G."/>
            <person name="Graeser Y."/>
            <person name="Goldberg J.M."/>
            <person name="Li W."/>
            <person name="Martinez-Rossi N.M."/>
            <person name="Monod M."/>
            <person name="Shelest E."/>
            <person name="Barton R.C."/>
            <person name="Birch E."/>
            <person name="Brakhage A.A."/>
            <person name="Chen Z."/>
            <person name="Gurr S.J."/>
            <person name="Heiman D."/>
            <person name="Heitman J."/>
            <person name="Kosti I."/>
            <person name="Rossi A."/>
            <person name="Saif S."/>
            <person name="Samalova M."/>
            <person name="Saunders C.W."/>
            <person name="Shea T."/>
            <person name="Summerbell R.C."/>
            <person name="Xu J."/>
            <person name="Young S."/>
            <person name="Zeng Q."/>
            <person name="Birren B.W."/>
            <person name="Cuomo C.A."/>
            <person name="White T.C."/>
        </authorList>
    </citation>
    <scope>NUCLEOTIDE SEQUENCE [LARGE SCALE GENOMIC DNA]</scope>
    <source>
        <strain evidence="3">ATCC MYA-4605 / CBS 113480</strain>
    </source>
</reference>
<gene>
    <name evidence="2" type="ORF">MCYG_05990</name>
</gene>
<sequence>MDSTTRENILERQLVNLKAIRGLLTVEQELEILRNFFHRCTQNRQVLWSGVPYHCVQLWAKNHGMQTLSMAMGPLMDKKDPSCPKSSMGPNTWSKYIKGASAIFAFYISRGGSVIVLTPPPPFKFNPSGATNYQAIEEPIVKGVYGGRAVSRIEFVHPTVRGAEDFLYQAWPNDQTSIWVANFGSLPVEQPLWRTARMVISLRIITKENEITAGQPIIQDTGAANPGIREKKVPKEITSTANSNSQRGKQTKAKKNANVNAVPKDRKKEKANPEKGKEMKEEKEKMKQKAKPETGEKTEEGKEKKRKKKRKKGGKEKECYI</sequence>
<evidence type="ECO:0000313" key="3">
    <source>
        <dbReference type="Proteomes" id="UP000002035"/>
    </source>
</evidence>
<dbReference type="STRING" id="554155.C5FTG8"/>
<dbReference type="OMA" id="HEAPCWI"/>
<proteinExistence type="predicted"/>
<feature type="compositionally biased region" description="Polar residues" evidence="1">
    <location>
        <begin position="237"/>
        <end position="248"/>
    </location>
</feature>
<feature type="compositionally biased region" description="Basic residues" evidence="1">
    <location>
        <begin position="304"/>
        <end position="314"/>
    </location>
</feature>
<organism evidence="2 3">
    <name type="scientific">Arthroderma otae (strain ATCC MYA-4605 / CBS 113480)</name>
    <name type="common">Microsporum canis</name>
    <dbReference type="NCBI Taxonomy" id="554155"/>
    <lineage>
        <taxon>Eukaryota</taxon>
        <taxon>Fungi</taxon>
        <taxon>Dikarya</taxon>
        <taxon>Ascomycota</taxon>
        <taxon>Pezizomycotina</taxon>
        <taxon>Eurotiomycetes</taxon>
        <taxon>Eurotiomycetidae</taxon>
        <taxon>Onygenales</taxon>
        <taxon>Arthrodermataceae</taxon>
        <taxon>Microsporum</taxon>
    </lineage>
</organism>
<dbReference type="OrthoDB" id="5232980at2759"/>
<keyword evidence="3" id="KW-1185">Reference proteome</keyword>
<accession>C5FTG8</accession>
<dbReference type="Proteomes" id="UP000002035">
    <property type="component" value="Unassembled WGS sequence"/>
</dbReference>